<feature type="region of interest" description="Disordered" evidence="1">
    <location>
        <begin position="58"/>
        <end position="79"/>
    </location>
</feature>
<dbReference type="Pfam" id="PF20656">
    <property type="entry name" value="MS_N"/>
    <property type="match status" value="1"/>
</dbReference>
<organism evidence="3 4">
    <name type="scientific">Blastococcus haudaquaticus</name>
    <dbReference type="NCBI Taxonomy" id="1938745"/>
    <lineage>
        <taxon>Bacteria</taxon>
        <taxon>Bacillati</taxon>
        <taxon>Actinomycetota</taxon>
        <taxon>Actinomycetes</taxon>
        <taxon>Geodermatophilales</taxon>
        <taxon>Geodermatophilaceae</taxon>
        <taxon>Blastococcus</taxon>
    </lineage>
</organism>
<protein>
    <recommendedName>
        <fullName evidence="2">Malate synthase N-terminal domain-containing protein</fullName>
    </recommendedName>
</protein>
<keyword evidence="4" id="KW-1185">Reference proteome</keyword>
<dbReference type="EMBL" id="OCNK01000001">
    <property type="protein sequence ID" value="SOD95760.1"/>
    <property type="molecule type" value="Genomic_DNA"/>
</dbReference>
<gene>
    <name evidence="3" type="ORF">SAMN06272739_1357</name>
</gene>
<dbReference type="Proteomes" id="UP000219482">
    <property type="component" value="Unassembled WGS sequence"/>
</dbReference>
<evidence type="ECO:0000313" key="3">
    <source>
        <dbReference type="EMBL" id="SOD95760.1"/>
    </source>
</evidence>
<dbReference type="RefSeq" id="WP_143278409.1">
    <property type="nucleotide sequence ID" value="NZ_OCNK01000001.1"/>
</dbReference>
<accession>A0A286GJT3</accession>
<sequence length="79" mass="8489">MPDVRVEGPAVERGAEVLTPEALDSVADLQTRFAAHRRLVEQVAPAGDLPDFLTLPACGSIRERPRPPRPTHARDGAAP</sequence>
<reference evidence="4" key="1">
    <citation type="submission" date="2017-09" db="EMBL/GenBank/DDBJ databases">
        <authorList>
            <person name="Varghese N."/>
            <person name="Submissions S."/>
        </authorList>
    </citation>
    <scope>NUCLEOTIDE SEQUENCE [LARGE SCALE GENOMIC DNA]</scope>
    <source>
        <strain evidence="4">DSM 44270</strain>
    </source>
</reference>
<evidence type="ECO:0000313" key="4">
    <source>
        <dbReference type="Proteomes" id="UP000219482"/>
    </source>
</evidence>
<dbReference type="AlphaFoldDB" id="A0A286GJT3"/>
<feature type="compositionally biased region" description="Basic and acidic residues" evidence="1">
    <location>
        <begin position="61"/>
        <end position="79"/>
    </location>
</feature>
<evidence type="ECO:0000256" key="1">
    <source>
        <dbReference type="SAM" id="MobiDB-lite"/>
    </source>
</evidence>
<evidence type="ECO:0000259" key="2">
    <source>
        <dbReference type="Pfam" id="PF20656"/>
    </source>
</evidence>
<name>A0A286GJT3_9ACTN</name>
<feature type="domain" description="Malate synthase N-terminal" evidence="2">
    <location>
        <begin position="4"/>
        <end position="38"/>
    </location>
</feature>
<proteinExistence type="predicted"/>
<dbReference type="InterPro" id="IPR048356">
    <property type="entry name" value="MS_N"/>
</dbReference>
<dbReference type="OrthoDB" id="9768429at2"/>